<feature type="compositionally biased region" description="Low complexity" evidence="1">
    <location>
        <begin position="1"/>
        <end position="22"/>
    </location>
</feature>
<feature type="transmembrane region" description="Helical" evidence="2">
    <location>
        <begin position="326"/>
        <end position="344"/>
    </location>
</feature>
<organism evidence="3 4">
    <name type="scientific">Mangrovactinospora gilvigrisea</name>
    <dbReference type="NCBI Taxonomy" id="1428644"/>
    <lineage>
        <taxon>Bacteria</taxon>
        <taxon>Bacillati</taxon>
        <taxon>Actinomycetota</taxon>
        <taxon>Actinomycetes</taxon>
        <taxon>Kitasatosporales</taxon>
        <taxon>Streptomycetaceae</taxon>
        <taxon>Mangrovactinospora</taxon>
    </lineage>
</organism>
<dbReference type="EMBL" id="MLCF01000062">
    <property type="protein sequence ID" value="OIV37167.1"/>
    <property type="molecule type" value="Genomic_DNA"/>
</dbReference>
<keyword evidence="4" id="KW-1185">Reference proteome</keyword>
<feature type="transmembrane region" description="Helical" evidence="2">
    <location>
        <begin position="127"/>
        <end position="152"/>
    </location>
</feature>
<protein>
    <recommendedName>
        <fullName evidence="5">Allantoin permease</fullName>
    </recommendedName>
</protein>
<evidence type="ECO:0000313" key="3">
    <source>
        <dbReference type="EMBL" id="OIV37167.1"/>
    </source>
</evidence>
<comment type="caution">
    <text evidence="3">The sequence shown here is derived from an EMBL/GenBank/DDBJ whole genome shotgun (WGS) entry which is preliminary data.</text>
</comment>
<dbReference type="AlphaFoldDB" id="A0A1J7BEP3"/>
<dbReference type="RefSeq" id="WP_071656900.1">
    <property type="nucleotide sequence ID" value="NZ_MLCF01000062.1"/>
</dbReference>
<dbReference type="InterPro" id="IPR030191">
    <property type="entry name" value="CodB"/>
</dbReference>
<keyword evidence="2" id="KW-0812">Transmembrane</keyword>
<dbReference type="STRING" id="1428644.BIV57_12630"/>
<gene>
    <name evidence="3" type="ORF">BIV57_12630</name>
</gene>
<feature type="transmembrane region" description="Helical" evidence="2">
    <location>
        <begin position="164"/>
        <end position="185"/>
    </location>
</feature>
<feature type="transmembrane region" description="Helical" evidence="2">
    <location>
        <begin position="443"/>
        <end position="466"/>
    </location>
</feature>
<evidence type="ECO:0000313" key="4">
    <source>
        <dbReference type="Proteomes" id="UP000243342"/>
    </source>
</evidence>
<feature type="transmembrane region" description="Helical" evidence="2">
    <location>
        <begin position="197"/>
        <end position="216"/>
    </location>
</feature>
<feature type="transmembrane region" description="Helical" evidence="2">
    <location>
        <begin position="376"/>
        <end position="398"/>
    </location>
</feature>
<dbReference type="Proteomes" id="UP000243342">
    <property type="component" value="Unassembled WGS sequence"/>
</dbReference>
<accession>A0A1J7BEP3</accession>
<reference evidence="3 4" key="1">
    <citation type="submission" date="2016-10" db="EMBL/GenBank/DDBJ databases">
        <title>Genome sequence of Streptomyces gilvigriseus MUSC 26.</title>
        <authorList>
            <person name="Lee L.-H."/>
            <person name="Ser H.-L."/>
        </authorList>
    </citation>
    <scope>NUCLEOTIDE SEQUENCE [LARGE SCALE GENOMIC DNA]</scope>
    <source>
        <strain evidence="3 4">MUSC 26</strain>
    </source>
</reference>
<proteinExistence type="predicted"/>
<dbReference type="PANTHER" id="PTHR30569">
    <property type="entry name" value="CYTOSINE TRANSPORTER CODB"/>
    <property type="match status" value="1"/>
</dbReference>
<feature type="transmembrane region" description="Helical" evidence="2">
    <location>
        <begin position="61"/>
        <end position="87"/>
    </location>
</feature>
<feature type="transmembrane region" description="Helical" evidence="2">
    <location>
        <begin position="93"/>
        <end position="115"/>
    </location>
</feature>
<dbReference type="Gene3D" id="1.10.4160.10">
    <property type="entry name" value="Hydantoin permease"/>
    <property type="match status" value="1"/>
</dbReference>
<keyword evidence="2" id="KW-0472">Membrane</keyword>
<feature type="region of interest" description="Disordered" evidence="1">
    <location>
        <begin position="1"/>
        <end position="36"/>
    </location>
</feature>
<evidence type="ECO:0000256" key="2">
    <source>
        <dbReference type="SAM" id="Phobius"/>
    </source>
</evidence>
<feature type="transmembrane region" description="Helical" evidence="2">
    <location>
        <begin position="404"/>
        <end position="422"/>
    </location>
</feature>
<keyword evidence="2" id="KW-1133">Transmembrane helix</keyword>
<feature type="transmembrane region" description="Helical" evidence="2">
    <location>
        <begin position="236"/>
        <end position="256"/>
    </location>
</feature>
<sequence>MTDVAPPSASASPSASPSASTPTPGPSRPPRRDYAKAVADESREDYSLRYAPHSFRRWSPLMVASTALGGIAYLADFAIGSSIAFSYGFTNAALAILAAAVVIFLTGIPIARAVAKYGVDMDLLTRGAGFGYFGSTLTSLIYASFTFIFFATEGSIMAQAFRQALHIPLPIGYLITTLIVIPFVFKGMAALARMQAWTQPVWLVGMVLPFVILAVTSPSTFAEFGSFGGADGTHQGFSAVGFGMGMGVALSLIGQIGEQADYLRFMPAKTAENRRRWNLAVMAAGPGWVVIGALKQLGGALLAFAALGAVGSTRALEPIEPYMHALRPWFGGAALPLAAIYVVVSQIKINSTNAYSGSLSWSNFFSRLTHRHPGRVWYIFLNVAISLVLMEMNMFSALNTLLGFYSNVGIAWIAAVCADLVINKPLGLSPRYIEFKRAYLHSVNPAGFGAMVVASILSITAFFGAFGPYLRAFSPLLALVVAGVLSPLIAWATKGRYYLARPNPATDPTVTETAECVRCGSAYELPDTAQCPVHKGAICSLCCSLEADCHDACKRNGPAPAGPVDLGMPGRSPSSRT</sequence>
<name>A0A1J7BEP3_9ACTN</name>
<evidence type="ECO:0000256" key="1">
    <source>
        <dbReference type="SAM" id="MobiDB-lite"/>
    </source>
</evidence>
<evidence type="ECO:0008006" key="5">
    <source>
        <dbReference type="Google" id="ProtNLM"/>
    </source>
</evidence>
<feature type="transmembrane region" description="Helical" evidence="2">
    <location>
        <begin position="277"/>
        <end position="306"/>
    </location>
</feature>
<dbReference type="GO" id="GO:0015209">
    <property type="term" value="F:cytosine transmembrane transporter activity"/>
    <property type="evidence" value="ECO:0007669"/>
    <property type="project" value="InterPro"/>
</dbReference>
<feature type="transmembrane region" description="Helical" evidence="2">
    <location>
        <begin position="472"/>
        <end position="492"/>
    </location>
</feature>
<dbReference type="GO" id="GO:0005886">
    <property type="term" value="C:plasma membrane"/>
    <property type="evidence" value="ECO:0007669"/>
    <property type="project" value="TreeGrafter"/>
</dbReference>
<dbReference type="PANTHER" id="PTHR30569:SF0">
    <property type="entry name" value="CYTOSINE PERMEASE"/>
    <property type="match status" value="1"/>
</dbReference>